<dbReference type="NCBIfam" id="TIGR00663">
    <property type="entry name" value="dnan"/>
    <property type="match status" value="1"/>
</dbReference>
<dbReference type="InterPro" id="IPR046938">
    <property type="entry name" value="DNA_clamp_sf"/>
</dbReference>
<dbReference type="GO" id="GO:0003677">
    <property type="term" value="F:DNA binding"/>
    <property type="evidence" value="ECO:0007669"/>
    <property type="project" value="UniProtKB-UniRule"/>
</dbReference>
<dbReference type="PANTHER" id="PTHR30478:SF0">
    <property type="entry name" value="BETA SLIDING CLAMP"/>
    <property type="match status" value="1"/>
</dbReference>
<gene>
    <name evidence="13" type="primary">dnaN</name>
    <name evidence="13" type="ORF">JK359_33490</name>
</gene>
<dbReference type="GO" id="GO:0008408">
    <property type="term" value="F:3'-5' exonuclease activity"/>
    <property type="evidence" value="ECO:0007669"/>
    <property type="project" value="InterPro"/>
</dbReference>
<evidence type="ECO:0000256" key="8">
    <source>
        <dbReference type="ARBA" id="ARBA00023125"/>
    </source>
</evidence>
<keyword evidence="8" id="KW-0238">DNA-binding</keyword>
<accession>A0A937ERE7</accession>
<keyword evidence="5 9" id="KW-0548">Nucleotidyltransferase</keyword>
<evidence type="ECO:0000259" key="11">
    <source>
        <dbReference type="Pfam" id="PF02767"/>
    </source>
</evidence>
<dbReference type="EMBL" id="JAERRK010000025">
    <property type="protein sequence ID" value="MBL1086821.1"/>
    <property type="molecule type" value="Genomic_DNA"/>
</dbReference>
<evidence type="ECO:0000256" key="2">
    <source>
        <dbReference type="ARBA" id="ARBA00010752"/>
    </source>
</evidence>
<evidence type="ECO:0000313" key="13">
    <source>
        <dbReference type="EMBL" id="MBL1086821.1"/>
    </source>
</evidence>
<keyword evidence="4 9" id="KW-0808">Transferase</keyword>
<dbReference type="GO" id="GO:0005737">
    <property type="term" value="C:cytoplasm"/>
    <property type="evidence" value="ECO:0007669"/>
    <property type="project" value="UniProtKB-SubCell"/>
</dbReference>
<dbReference type="Proteomes" id="UP000661858">
    <property type="component" value="Unassembled WGS sequence"/>
</dbReference>
<evidence type="ECO:0000256" key="1">
    <source>
        <dbReference type="ARBA" id="ARBA00004496"/>
    </source>
</evidence>
<dbReference type="SMART" id="SM00480">
    <property type="entry name" value="POL3Bc"/>
    <property type="match status" value="1"/>
</dbReference>
<dbReference type="SUPFAM" id="SSF55979">
    <property type="entry name" value="DNA clamp"/>
    <property type="match status" value="3"/>
</dbReference>
<sequence length="384" mass="39751">MKLSIAHGDLAAAVADTARALPARPPAPVLAALKLAAADGTLTVSGFDYEVSGEATAKADVTEPGTVLVSGRLLADITRVLKPKQPIRLTLDGARVNITSGATRYTLHTLPLGEYPALPATEEPTGSVLGADLAEAVAQVATAAGRDDTLPVLTGIQLELTGGKLTLAATDRYRFAVRTVDWAAIDTSVEEATALLPAKSLTDTVKMLAGADRIHITLPGQAGVLGLADPARSTTARTIDGQLPQYGKLWPTLDSINATVIVDSAELAAAIKRVALVAEGNKPLQLTLQDGALSLHAGTSDDAQAVDTLDAEYDSGAHDFTIAFNPTFLLDGITALAAPKTVLWMTERTKPAVLTGADAAAKLGELEFGGDALQYLLMPIRLSA</sequence>
<reference evidence="13" key="1">
    <citation type="submission" date="2021-01" db="EMBL/GenBank/DDBJ databases">
        <title>WGS of actinomycetes isolated from Thailand.</title>
        <authorList>
            <person name="Thawai C."/>
        </authorList>
    </citation>
    <scope>NUCLEOTIDE SEQUENCE</scope>
    <source>
        <strain evidence="13">RCU-197</strain>
    </source>
</reference>
<dbReference type="PANTHER" id="PTHR30478">
    <property type="entry name" value="DNA POLYMERASE III SUBUNIT BETA"/>
    <property type="match status" value="1"/>
</dbReference>
<keyword evidence="7 9" id="KW-0239">DNA-directed DNA polymerase</keyword>
<name>A0A937ERE7_9ACTN</name>
<comment type="subcellular location">
    <subcellularLocation>
        <location evidence="1 9">Cytoplasm</location>
    </subcellularLocation>
</comment>
<feature type="domain" description="DNA polymerase III beta sliding clamp C-terminal" evidence="12">
    <location>
        <begin position="257"/>
        <end position="357"/>
    </location>
</feature>
<dbReference type="AlphaFoldDB" id="A0A937ERE7"/>
<dbReference type="InterPro" id="IPR022637">
    <property type="entry name" value="DNA_polIII_beta_cen"/>
</dbReference>
<dbReference type="PIRSF" id="PIRSF000804">
    <property type="entry name" value="DNA_pol_III_b"/>
    <property type="match status" value="1"/>
</dbReference>
<feature type="domain" description="DNA polymerase III beta sliding clamp central" evidence="11">
    <location>
        <begin position="132"/>
        <end position="245"/>
    </location>
</feature>
<keyword evidence="6 9" id="KW-0235">DNA replication</keyword>
<proteinExistence type="inferred from homology"/>
<evidence type="ECO:0000256" key="9">
    <source>
        <dbReference type="PIRNR" id="PIRNR000804"/>
    </source>
</evidence>
<organism evidence="13 14">
    <name type="scientific">Streptomyces actinomycinicus</name>
    <dbReference type="NCBI Taxonomy" id="1695166"/>
    <lineage>
        <taxon>Bacteria</taxon>
        <taxon>Bacillati</taxon>
        <taxon>Actinomycetota</taxon>
        <taxon>Actinomycetes</taxon>
        <taxon>Kitasatosporales</taxon>
        <taxon>Streptomycetaceae</taxon>
        <taxon>Streptomyces</taxon>
    </lineage>
</organism>
<evidence type="ECO:0000259" key="12">
    <source>
        <dbReference type="Pfam" id="PF02768"/>
    </source>
</evidence>
<evidence type="ECO:0000259" key="10">
    <source>
        <dbReference type="Pfam" id="PF00712"/>
    </source>
</evidence>
<evidence type="ECO:0000256" key="3">
    <source>
        <dbReference type="ARBA" id="ARBA00022490"/>
    </source>
</evidence>
<evidence type="ECO:0000256" key="4">
    <source>
        <dbReference type="ARBA" id="ARBA00022679"/>
    </source>
</evidence>
<evidence type="ECO:0000313" key="14">
    <source>
        <dbReference type="Proteomes" id="UP000661858"/>
    </source>
</evidence>
<protein>
    <recommendedName>
        <fullName evidence="9">Beta sliding clamp</fullName>
    </recommendedName>
</protein>
<dbReference type="InterPro" id="IPR001001">
    <property type="entry name" value="DNA_polIII_beta"/>
</dbReference>
<dbReference type="Pfam" id="PF00712">
    <property type="entry name" value="DNA_pol3_beta"/>
    <property type="match status" value="1"/>
</dbReference>
<dbReference type="GO" id="GO:0006271">
    <property type="term" value="P:DNA strand elongation involved in DNA replication"/>
    <property type="evidence" value="ECO:0007669"/>
    <property type="project" value="TreeGrafter"/>
</dbReference>
<dbReference type="Pfam" id="PF02768">
    <property type="entry name" value="DNA_pol3_beta_3"/>
    <property type="match status" value="1"/>
</dbReference>
<dbReference type="CDD" id="cd00140">
    <property type="entry name" value="beta_clamp"/>
    <property type="match status" value="1"/>
</dbReference>
<comment type="caution">
    <text evidence="13">The sequence shown here is derived from an EMBL/GenBank/DDBJ whole genome shotgun (WGS) entry which is preliminary data.</text>
</comment>
<evidence type="ECO:0000256" key="6">
    <source>
        <dbReference type="ARBA" id="ARBA00022705"/>
    </source>
</evidence>
<comment type="function">
    <text evidence="9">Confers DNA tethering and processivity to DNA polymerases and other proteins. Acts as a clamp, forming a ring around DNA (a reaction catalyzed by the clamp-loading complex) which diffuses in an ATP-independent manner freely and bidirectionally along dsDNA. Initially characterized for its ability to contact the catalytic subunit of DNA polymerase III (Pol III), a complex, multichain enzyme responsible for most of the replicative synthesis in bacteria; Pol III exhibits 3'-5' exonuclease proofreading activity. The beta chain is required for initiation of replication as well as for processivity of DNA replication.</text>
</comment>
<dbReference type="GO" id="GO:0009360">
    <property type="term" value="C:DNA polymerase III complex"/>
    <property type="evidence" value="ECO:0007669"/>
    <property type="project" value="InterPro"/>
</dbReference>
<keyword evidence="14" id="KW-1185">Reference proteome</keyword>
<feature type="domain" description="DNA polymerase III beta sliding clamp N-terminal" evidence="10">
    <location>
        <begin position="1"/>
        <end position="119"/>
    </location>
</feature>
<dbReference type="GO" id="GO:0003887">
    <property type="term" value="F:DNA-directed DNA polymerase activity"/>
    <property type="evidence" value="ECO:0007669"/>
    <property type="project" value="UniProtKB-UniRule"/>
</dbReference>
<dbReference type="Pfam" id="PF02767">
    <property type="entry name" value="DNA_pol3_beta_2"/>
    <property type="match status" value="1"/>
</dbReference>
<dbReference type="Gene3D" id="3.10.150.10">
    <property type="entry name" value="DNA Polymerase III, subunit A, domain 2"/>
    <property type="match status" value="3"/>
</dbReference>
<keyword evidence="3 9" id="KW-0963">Cytoplasm</keyword>
<comment type="subunit">
    <text evidence="9">Forms a ring-shaped head-to-tail homodimer around DNA.</text>
</comment>
<dbReference type="InterPro" id="IPR022635">
    <property type="entry name" value="DNA_polIII_beta_C"/>
</dbReference>
<dbReference type="RefSeq" id="WP_201843371.1">
    <property type="nucleotide sequence ID" value="NZ_JAERRK010000025.1"/>
</dbReference>
<comment type="similarity">
    <text evidence="2 9">Belongs to the beta sliding clamp family.</text>
</comment>
<evidence type="ECO:0000256" key="5">
    <source>
        <dbReference type="ARBA" id="ARBA00022695"/>
    </source>
</evidence>
<dbReference type="InterPro" id="IPR022634">
    <property type="entry name" value="DNA_polIII_beta_N"/>
</dbReference>
<evidence type="ECO:0000256" key="7">
    <source>
        <dbReference type="ARBA" id="ARBA00022932"/>
    </source>
</evidence>